<feature type="region of interest" description="Disordered" evidence="1">
    <location>
        <begin position="12"/>
        <end position="44"/>
    </location>
</feature>
<dbReference type="Proteomes" id="UP001519460">
    <property type="component" value="Unassembled WGS sequence"/>
</dbReference>
<reference evidence="2 3" key="1">
    <citation type="journal article" date="2023" name="Sci. Data">
        <title>Genome assembly of the Korean intertidal mud-creeper Batillaria attramentaria.</title>
        <authorList>
            <person name="Patra A.K."/>
            <person name="Ho P.T."/>
            <person name="Jun S."/>
            <person name="Lee S.J."/>
            <person name="Kim Y."/>
            <person name="Won Y.J."/>
        </authorList>
    </citation>
    <scope>NUCLEOTIDE SEQUENCE [LARGE SCALE GENOMIC DNA]</scope>
    <source>
        <strain evidence="2">Wonlab-2016</strain>
    </source>
</reference>
<evidence type="ECO:0000256" key="1">
    <source>
        <dbReference type="SAM" id="MobiDB-lite"/>
    </source>
</evidence>
<gene>
    <name evidence="2" type="ORF">BaRGS_00040177</name>
</gene>
<proteinExistence type="predicted"/>
<name>A0ABD0J118_9CAEN</name>
<evidence type="ECO:0000313" key="3">
    <source>
        <dbReference type="Proteomes" id="UP001519460"/>
    </source>
</evidence>
<protein>
    <recommendedName>
        <fullName evidence="4">PIN domain-containing protein</fullName>
    </recommendedName>
</protein>
<keyword evidence="3" id="KW-1185">Reference proteome</keyword>
<dbReference type="EMBL" id="JACVVK020000770">
    <property type="protein sequence ID" value="KAK7447649.1"/>
    <property type="molecule type" value="Genomic_DNA"/>
</dbReference>
<evidence type="ECO:0000313" key="2">
    <source>
        <dbReference type="EMBL" id="KAK7447649.1"/>
    </source>
</evidence>
<dbReference type="AlphaFoldDB" id="A0ABD0J118"/>
<organism evidence="2 3">
    <name type="scientific">Batillaria attramentaria</name>
    <dbReference type="NCBI Taxonomy" id="370345"/>
    <lineage>
        <taxon>Eukaryota</taxon>
        <taxon>Metazoa</taxon>
        <taxon>Spiralia</taxon>
        <taxon>Lophotrochozoa</taxon>
        <taxon>Mollusca</taxon>
        <taxon>Gastropoda</taxon>
        <taxon>Caenogastropoda</taxon>
        <taxon>Sorbeoconcha</taxon>
        <taxon>Cerithioidea</taxon>
        <taxon>Batillariidae</taxon>
        <taxon>Batillaria</taxon>
    </lineage>
</organism>
<accession>A0ABD0J118</accession>
<sequence length="371" mass="42129">MKKTCRVIKKAVNMGMSSERNDAHTGNPKPGSGKNRTRFQQEGPSRQLKVSWLGKYKPADYVQRTFPSARPLFCTPVKELKHNSRNKKNGLQLKRRTSTHDEILHNVLINHANGKKWSAWSSDTLWIELSLLFGTRQPESILHQVLFIAEDQPPFFWSLARASDEENQQDTEAVSVRTYTTEMARHLTSAVANFSSCDILVLPCTSFGAPDSTEEELQRKLQAEIGQHVDSSQSFYGGPLQLTTESYEELKRAEYLTLLDRDWRDTLSIFTDKQNYSNIPVKVTFKTDAKFKATAAMLEAGRRLSYRDQAVIVTSDADIQRCVEKIKQKTKEEDAVDLQLSCLSEMQARPSATFTIFCKFPDIYLSGSVDV</sequence>
<evidence type="ECO:0008006" key="4">
    <source>
        <dbReference type="Google" id="ProtNLM"/>
    </source>
</evidence>
<comment type="caution">
    <text evidence="2">The sequence shown here is derived from an EMBL/GenBank/DDBJ whole genome shotgun (WGS) entry which is preliminary data.</text>
</comment>